<reference evidence="1" key="2">
    <citation type="journal article" date="2022" name="New Phytol.">
        <title>Evolutionary transition to the ectomycorrhizal habit in the genomes of a hyperdiverse lineage of mushroom-forming fungi.</title>
        <authorList>
            <person name="Looney B."/>
            <person name="Miyauchi S."/>
            <person name="Morin E."/>
            <person name="Drula E."/>
            <person name="Courty P.E."/>
            <person name="Kohler A."/>
            <person name="Kuo A."/>
            <person name="LaButti K."/>
            <person name="Pangilinan J."/>
            <person name="Lipzen A."/>
            <person name="Riley R."/>
            <person name="Andreopoulos W."/>
            <person name="He G."/>
            <person name="Johnson J."/>
            <person name="Nolan M."/>
            <person name="Tritt A."/>
            <person name="Barry K.W."/>
            <person name="Grigoriev I.V."/>
            <person name="Nagy L.G."/>
            <person name="Hibbett D."/>
            <person name="Henrissat B."/>
            <person name="Matheny P.B."/>
            <person name="Labbe J."/>
            <person name="Martin F.M."/>
        </authorList>
    </citation>
    <scope>NUCLEOTIDE SEQUENCE</scope>
    <source>
        <strain evidence="1">HHB10654</strain>
    </source>
</reference>
<dbReference type="Proteomes" id="UP000814140">
    <property type="component" value="Unassembled WGS sequence"/>
</dbReference>
<organism evidence="1 2">
    <name type="scientific">Artomyces pyxidatus</name>
    <dbReference type="NCBI Taxonomy" id="48021"/>
    <lineage>
        <taxon>Eukaryota</taxon>
        <taxon>Fungi</taxon>
        <taxon>Dikarya</taxon>
        <taxon>Basidiomycota</taxon>
        <taxon>Agaricomycotina</taxon>
        <taxon>Agaricomycetes</taxon>
        <taxon>Russulales</taxon>
        <taxon>Auriscalpiaceae</taxon>
        <taxon>Artomyces</taxon>
    </lineage>
</organism>
<gene>
    <name evidence="1" type="ORF">BV25DRAFT_1817850</name>
</gene>
<comment type="caution">
    <text evidence="1">The sequence shown here is derived from an EMBL/GenBank/DDBJ whole genome shotgun (WGS) entry which is preliminary data.</text>
</comment>
<protein>
    <submittedName>
        <fullName evidence="1">Uncharacterized protein</fullName>
    </submittedName>
</protein>
<evidence type="ECO:0000313" key="1">
    <source>
        <dbReference type="EMBL" id="KAI0068927.1"/>
    </source>
</evidence>
<keyword evidence="2" id="KW-1185">Reference proteome</keyword>
<evidence type="ECO:0000313" key="2">
    <source>
        <dbReference type="Proteomes" id="UP000814140"/>
    </source>
</evidence>
<reference evidence="1" key="1">
    <citation type="submission" date="2021-03" db="EMBL/GenBank/DDBJ databases">
        <authorList>
            <consortium name="DOE Joint Genome Institute"/>
            <person name="Ahrendt S."/>
            <person name="Looney B.P."/>
            <person name="Miyauchi S."/>
            <person name="Morin E."/>
            <person name="Drula E."/>
            <person name="Courty P.E."/>
            <person name="Chicoki N."/>
            <person name="Fauchery L."/>
            <person name="Kohler A."/>
            <person name="Kuo A."/>
            <person name="Labutti K."/>
            <person name="Pangilinan J."/>
            <person name="Lipzen A."/>
            <person name="Riley R."/>
            <person name="Andreopoulos W."/>
            <person name="He G."/>
            <person name="Johnson J."/>
            <person name="Barry K.W."/>
            <person name="Grigoriev I.V."/>
            <person name="Nagy L."/>
            <person name="Hibbett D."/>
            <person name="Henrissat B."/>
            <person name="Matheny P.B."/>
            <person name="Labbe J."/>
            <person name="Martin F."/>
        </authorList>
    </citation>
    <scope>NUCLEOTIDE SEQUENCE</scope>
    <source>
        <strain evidence="1">HHB10654</strain>
    </source>
</reference>
<accession>A0ACB8TKG4</accession>
<sequence length="442" mass="50810">MPRLLPRLLESLKARPIDALEQSRPLRHPAKGRKSLRQLLPPAPRFAPEGRSHSILLDAVNPVSRPQAYVRHKTLPPSVRLHRSQRKNTVSRDGTVELDRRRKMTAVERDWWANPYLRMLSGPLRKCALTLRYLPRDFMIRVTPRRIPTSRTARKELYALLPDGLEHSKYKNLHLRKGTYIVCREAAIEELSRRGRYQRIIPNLTLPPMLPQYIDHILRLRVIQELEILVDQLQTRPQNSKDAPLLRRLTRAEFTLLCERHVLPDRDALAVLVVPPPNKDPVTKQRPAPNTSPLPEPISTLPGTQEARPASVIYSLVDESSDGLPNVISSAKVPLYNGVSLFPSKTQRAALHERLCRLLFVERRARYREHGRPMRSYVRSDVDRRNKWARSEQKGSHAFLLTSSAETVKRADSVPLAIALWRLRMWKGDSWEKGSGAWASLV</sequence>
<dbReference type="EMBL" id="MU277187">
    <property type="protein sequence ID" value="KAI0068927.1"/>
    <property type="molecule type" value="Genomic_DNA"/>
</dbReference>
<name>A0ACB8TKG4_9AGAM</name>
<proteinExistence type="predicted"/>